<evidence type="ECO:0000256" key="3">
    <source>
        <dbReference type="ARBA" id="ARBA00022723"/>
    </source>
</evidence>
<name>A0A9Q0AKG0_9PEZI</name>
<keyword evidence="4 5" id="KW-0408">Iron</keyword>
<dbReference type="InterPro" id="IPR036396">
    <property type="entry name" value="Cyt_P450_sf"/>
</dbReference>
<dbReference type="InterPro" id="IPR001128">
    <property type="entry name" value="Cyt_P450"/>
</dbReference>
<dbReference type="GO" id="GO:0020037">
    <property type="term" value="F:heme binding"/>
    <property type="evidence" value="ECO:0007669"/>
    <property type="project" value="InterPro"/>
</dbReference>
<protein>
    <submittedName>
        <fullName evidence="7">Uncharacterized protein</fullName>
    </submittedName>
</protein>
<dbReference type="SUPFAM" id="SSF48264">
    <property type="entry name" value="Cytochrome P450"/>
    <property type="match status" value="1"/>
</dbReference>
<dbReference type="FunFam" id="1.10.630.10:FF:000050">
    <property type="entry name" value="Cytochrome P450 monooxygenase"/>
    <property type="match status" value="1"/>
</dbReference>
<dbReference type="PROSITE" id="PS00086">
    <property type="entry name" value="CYTOCHROME_P450"/>
    <property type="match status" value="1"/>
</dbReference>
<comment type="similarity">
    <text evidence="6">Belongs to the cytochrome P450 family.</text>
</comment>
<dbReference type="GO" id="GO:0005506">
    <property type="term" value="F:iron ion binding"/>
    <property type="evidence" value="ECO:0007669"/>
    <property type="project" value="InterPro"/>
</dbReference>
<keyword evidence="3 5" id="KW-0479">Metal-binding</keyword>
<dbReference type="Gene3D" id="1.10.630.10">
    <property type="entry name" value="Cytochrome P450"/>
    <property type="match status" value="1"/>
</dbReference>
<evidence type="ECO:0000256" key="5">
    <source>
        <dbReference type="PIRSR" id="PIRSR602401-1"/>
    </source>
</evidence>
<evidence type="ECO:0000313" key="7">
    <source>
        <dbReference type="EMBL" id="KAI1865613.1"/>
    </source>
</evidence>
<dbReference type="PANTHER" id="PTHR24305">
    <property type="entry name" value="CYTOCHROME P450"/>
    <property type="match status" value="1"/>
</dbReference>
<keyword evidence="6" id="KW-0560">Oxidoreductase</keyword>
<dbReference type="OrthoDB" id="3934656at2759"/>
<gene>
    <name evidence="7" type="ORF">JX265_007936</name>
</gene>
<dbReference type="PANTHER" id="PTHR24305:SF188">
    <property type="entry name" value="P450, PUTATIVE (EUROFUNG)-RELATED"/>
    <property type="match status" value="1"/>
</dbReference>
<accession>A0A9Q0AKG0</accession>
<dbReference type="Proteomes" id="UP000829685">
    <property type="component" value="Unassembled WGS sequence"/>
</dbReference>
<comment type="cofactor">
    <cofactor evidence="1 5">
        <name>heme</name>
        <dbReference type="ChEBI" id="CHEBI:30413"/>
    </cofactor>
</comment>
<evidence type="ECO:0000313" key="8">
    <source>
        <dbReference type="Proteomes" id="UP000829685"/>
    </source>
</evidence>
<dbReference type="EMBL" id="JAFIMR010000021">
    <property type="protein sequence ID" value="KAI1865613.1"/>
    <property type="molecule type" value="Genomic_DNA"/>
</dbReference>
<evidence type="ECO:0000256" key="6">
    <source>
        <dbReference type="RuleBase" id="RU000461"/>
    </source>
</evidence>
<organism evidence="7 8">
    <name type="scientific">Neoarthrinium moseri</name>
    <dbReference type="NCBI Taxonomy" id="1658444"/>
    <lineage>
        <taxon>Eukaryota</taxon>
        <taxon>Fungi</taxon>
        <taxon>Dikarya</taxon>
        <taxon>Ascomycota</taxon>
        <taxon>Pezizomycotina</taxon>
        <taxon>Sordariomycetes</taxon>
        <taxon>Xylariomycetidae</taxon>
        <taxon>Amphisphaeriales</taxon>
        <taxon>Apiosporaceae</taxon>
        <taxon>Neoarthrinium</taxon>
    </lineage>
</organism>
<proteinExistence type="inferred from homology"/>
<dbReference type="GO" id="GO:0004497">
    <property type="term" value="F:monooxygenase activity"/>
    <property type="evidence" value="ECO:0007669"/>
    <property type="project" value="UniProtKB-KW"/>
</dbReference>
<reference evidence="7" key="1">
    <citation type="submission" date="2021-03" db="EMBL/GenBank/DDBJ databases">
        <title>Revisited historic fungal species revealed as producer of novel bioactive compounds through whole genome sequencing and comparative genomics.</title>
        <authorList>
            <person name="Vignolle G.A."/>
            <person name="Hochenegger N."/>
            <person name="Mach R.L."/>
            <person name="Mach-Aigner A.R."/>
            <person name="Javad Rahimi M."/>
            <person name="Salim K.A."/>
            <person name="Chan C.M."/>
            <person name="Lim L.B.L."/>
            <person name="Cai F."/>
            <person name="Druzhinina I.S."/>
            <person name="U'Ren J.M."/>
            <person name="Derntl C."/>
        </authorList>
    </citation>
    <scope>NUCLEOTIDE SEQUENCE</scope>
    <source>
        <strain evidence="7">TUCIM 5799</strain>
    </source>
</reference>
<dbReference type="AlphaFoldDB" id="A0A9Q0AKG0"/>
<dbReference type="InterPro" id="IPR017972">
    <property type="entry name" value="Cyt_P450_CS"/>
</dbReference>
<keyword evidence="2 5" id="KW-0349">Heme</keyword>
<evidence type="ECO:0000256" key="2">
    <source>
        <dbReference type="ARBA" id="ARBA00022617"/>
    </source>
</evidence>
<keyword evidence="6" id="KW-0503">Monooxygenase</keyword>
<sequence length="510" mass="58166">MRLFSSLALVSCLLGTRLILYVYQLLASPLWSIPGPWPARFTKLWYFWKLRGGHFEAVNKDLHDKYGPIVRYAPNRYSFNDTHASKAIYGLGNHFTKSDWYDASSNPGAWSLFADRDVSRHARNRRLYQNIYSMSSVVAYEGFVFECAELFCQRLTELAQWGLPFNMGYWLQCYAFDVIGCITYSKRLGFLDKGEDVGQVISALEDNLVYAALIGVYSWLHPYLFAAWNFFAGGTGAGREYVMNFTRGCMTDFQASPKAMAFNREDIGPRTASSILSKFFAKHRDNPDTFTSYHILVGCTSNMVAGSDTTAISLSAIIYYLLNNPTVLRKLRDEIDAVYDADQIDKNQHIGFKRTQEMKYLQATIKEALRMHPATGLPLERVVPEGGATICNHFFPEGSVVGINTWIENRNPSIYGTDVDKFRPERWLTEDTAKLSMMNEHWMPFGAGSRTCIGRHISHLEMSTLIPTILRQFEFQLSGELAKSGAEWKTTNNFFVKPRNFILQVKTREL</sequence>
<dbReference type="InterPro" id="IPR002401">
    <property type="entry name" value="Cyt_P450_E_grp-I"/>
</dbReference>
<dbReference type="Pfam" id="PF00067">
    <property type="entry name" value="p450"/>
    <property type="match status" value="1"/>
</dbReference>
<dbReference type="PRINTS" id="PR00463">
    <property type="entry name" value="EP450I"/>
</dbReference>
<dbReference type="PRINTS" id="PR00385">
    <property type="entry name" value="P450"/>
</dbReference>
<evidence type="ECO:0000256" key="4">
    <source>
        <dbReference type="ARBA" id="ARBA00023004"/>
    </source>
</evidence>
<feature type="binding site" description="axial binding residue" evidence="5">
    <location>
        <position position="452"/>
    </location>
    <ligand>
        <name>heme</name>
        <dbReference type="ChEBI" id="CHEBI:30413"/>
    </ligand>
    <ligandPart>
        <name>Fe</name>
        <dbReference type="ChEBI" id="CHEBI:18248"/>
    </ligandPart>
</feature>
<dbReference type="GO" id="GO:0016705">
    <property type="term" value="F:oxidoreductase activity, acting on paired donors, with incorporation or reduction of molecular oxygen"/>
    <property type="evidence" value="ECO:0007669"/>
    <property type="project" value="InterPro"/>
</dbReference>
<dbReference type="CDD" id="cd11060">
    <property type="entry name" value="CYP57A1-like"/>
    <property type="match status" value="1"/>
</dbReference>
<keyword evidence="8" id="KW-1185">Reference proteome</keyword>
<dbReference type="InterPro" id="IPR050121">
    <property type="entry name" value="Cytochrome_P450_monoxygenase"/>
</dbReference>
<comment type="caution">
    <text evidence="7">The sequence shown here is derived from an EMBL/GenBank/DDBJ whole genome shotgun (WGS) entry which is preliminary data.</text>
</comment>
<evidence type="ECO:0000256" key="1">
    <source>
        <dbReference type="ARBA" id="ARBA00001971"/>
    </source>
</evidence>